<protein>
    <submittedName>
        <fullName evidence="1">Uncharacterized protein</fullName>
    </submittedName>
</protein>
<proteinExistence type="predicted"/>
<name>A0A256A8I7_9FLAO</name>
<evidence type="ECO:0000313" key="1">
    <source>
        <dbReference type="EMBL" id="OYQ50022.1"/>
    </source>
</evidence>
<gene>
    <name evidence="1" type="ORF">CHX27_01095</name>
</gene>
<accession>A0A256A8I7</accession>
<reference evidence="1 2" key="1">
    <citation type="submission" date="2017-07" db="EMBL/GenBank/DDBJ databases">
        <title>Flavobacterium cyanobacteriorum sp. nov., isolated from cyanobacterial aggregates in a eutrophic lake.</title>
        <authorList>
            <person name="Cai H."/>
        </authorList>
    </citation>
    <scope>NUCLEOTIDE SEQUENCE [LARGE SCALE GENOMIC DNA]</scope>
    <source>
        <strain evidence="1 2">TH167</strain>
    </source>
</reference>
<dbReference type="RefSeq" id="WP_094484932.1">
    <property type="nucleotide sequence ID" value="NZ_NOXX01000083.1"/>
</dbReference>
<organism evidence="1 2">
    <name type="scientific">Flavobacterium aurantiibacter</name>
    <dbReference type="NCBI Taxonomy" id="2023067"/>
    <lineage>
        <taxon>Bacteria</taxon>
        <taxon>Pseudomonadati</taxon>
        <taxon>Bacteroidota</taxon>
        <taxon>Flavobacteriia</taxon>
        <taxon>Flavobacteriales</taxon>
        <taxon>Flavobacteriaceae</taxon>
        <taxon>Flavobacterium</taxon>
    </lineage>
</organism>
<keyword evidence="2" id="KW-1185">Reference proteome</keyword>
<comment type="caution">
    <text evidence="1">The sequence shown here is derived from an EMBL/GenBank/DDBJ whole genome shotgun (WGS) entry which is preliminary data.</text>
</comment>
<dbReference type="Proteomes" id="UP000216035">
    <property type="component" value="Unassembled WGS sequence"/>
</dbReference>
<dbReference type="EMBL" id="NOXX01000083">
    <property type="protein sequence ID" value="OYQ50022.1"/>
    <property type="molecule type" value="Genomic_DNA"/>
</dbReference>
<evidence type="ECO:0000313" key="2">
    <source>
        <dbReference type="Proteomes" id="UP000216035"/>
    </source>
</evidence>
<sequence length="75" mass="8536">MEKFHSAFRDKRFKVLSINAFYWFLGANHLKQAVYQEETGGCCDGIEETNVNLNQGAESTLSYLLARLAIGRILH</sequence>
<dbReference type="AlphaFoldDB" id="A0A256A8I7"/>
<dbReference type="OrthoDB" id="9765330at2"/>